<dbReference type="AlphaFoldDB" id="A0A9Q0K5J0"/>
<dbReference type="Gene3D" id="2.60.40.150">
    <property type="entry name" value="C2 domain"/>
    <property type="match status" value="2"/>
</dbReference>
<organism evidence="2 3">
    <name type="scientific">Protea cynaroides</name>
    <dbReference type="NCBI Taxonomy" id="273540"/>
    <lineage>
        <taxon>Eukaryota</taxon>
        <taxon>Viridiplantae</taxon>
        <taxon>Streptophyta</taxon>
        <taxon>Embryophyta</taxon>
        <taxon>Tracheophyta</taxon>
        <taxon>Spermatophyta</taxon>
        <taxon>Magnoliopsida</taxon>
        <taxon>Proteales</taxon>
        <taxon>Proteaceae</taxon>
        <taxon>Protea</taxon>
    </lineage>
</organism>
<dbReference type="InterPro" id="IPR035892">
    <property type="entry name" value="C2_domain_sf"/>
</dbReference>
<comment type="caution">
    <text evidence="2">The sequence shown here is derived from an EMBL/GenBank/DDBJ whole genome shotgun (WGS) entry which is preliminary data.</text>
</comment>
<dbReference type="Pfam" id="PF00168">
    <property type="entry name" value="C2"/>
    <property type="match status" value="2"/>
</dbReference>
<feature type="domain" description="C2" evidence="1">
    <location>
        <begin position="77"/>
        <end position="203"/>
    </location>
</feature>
<dbReference type="EMBL" id="JAMYWD010000007">
    <property type="protein sequence ID" value="KAJ4964624.1"/>
    <property type="molecule type" value="Genomic_DNA"/>
</dbReference>
<name>A0A9Q0K5J0_9MAGN</name>
<reference evidence="2" key="1">
    <citation type="journal article" date="2023" name="Plant J.">
        <title>The genome of the king protea, Protea cynaroides.</title>
        <authorList>
            <person name="Chang J."/>
            <person name="Duong T.A."/>
            <person name="Schoeman C."/>
            <person name="Ma X."/>
            <person name="Roodt D."/>
            <person name="Barker N."/>
            <person name="Li Z."/>
            <person name="Van de Peer Y."/>
            <person name="Mizrachi E."/>
        </authorList>
    </citation>
    <scope>NUCLEOTIDE SEQUENCE</scope>
    <source>
        <tissue evidence="2">Young leaves</tissue>
    </source>
</reference>
<protein>
    <recommendedName>
        <fullName evidence="1">C2 domain-containing protein</fullName>
    </recommendedName>
</protein>
<sequence>MAVNDFKLRNDIWWSKHDLLLADATAIAPIVPDEYDAITVDGSEEDDYSSNLGAFDDSHPHKNKIEVSASLESDASSYPGMKLECSNKSKVYLSPKLWYLRIKAQDIVPGEKGSTMSRFPKLSAKAQVKNQVLKTRVAPAMPNRSFLNPFWNEDTMFIIAEPFRDYLMLFVEDRFGLGRNEVLGLILIPVTAIECRTDDKVAYIQMIYPRYTLQHGHGRTKSSIQCFSLAPKWNEQYTWEVFDPCTVITIGVLDNSHTDKSAGAGVGARDSHIGKFRICLSTLESDWVYTHAYHLLMLDMSGVKKMRKLHLALRFTCANMANVLHMYTLPLLPNMHYVQPLLMNQLESLGYQGMNVVAARWSRAEAPLGREVVEYMLDHDSHMWSMRCSKANFFSLVLILRV</sequence>
<accession>A0A9Q0K5J0</accession>
<keyword evidence="3" id="KW-1185">Reference proteome</keyword>
<dbReference type="InterPro" id="IPR047259">
    <property type="entry name" value="QUIRKY-like"/>
</dbReference>
<dbReference type="PROSITE" id="PS50004">
    <property type="entry name" value="C2"/>
    <property type="match status" value="1"/>
</dbReference>
<dbReference type="Proteomes" id="UP001141806">
    <property type="component" value="Unassembled WGS sequence"/>
</dbReference>
<evidence type="ECO:0000313" key="3">
    <source>
        <dbReference type="Proteomes" id="UP001141806"/>
    </source>
</evidence>
<dbReference type="PANTHER" id="PTHR31425">
    <property type="entry name" value="PHOSPHORIBOSYLANTHRANILATE TRANSFERASE ISOFORM 1"/>
    <property type="match status" value="1"/>
</dbReference>
<dbReference type="OrthoDB" id="67700at2759"/>
<dbReference type="PANTHER" id="PTHR31425:SF48">
    <property type="entry name" value="MULTIPLE C2 DOMAIN AND TRANSMEMBRANE REGION PROTEIN 10"/>
    <property type="match status" value="1"/>
</dbReference>
<dbReference type="SUPFAM" id="SSF49562">
    <property type="entry name" value="C2 domain (Calcium/lipid-binding domain, CaLB)"/>
    <property type="match status" value="2"/>
</dbReference>
<proteinExistence type="predicted"/>
<evidence type="ECO:0000259" key="1">
    <source>
        <dbReference type="PROSITE" id="PS50004"/>
    </source>
</evidence>
<gene>
    <name evidence="2" type="ORF">NE237_016473</name>
</gene>
<dbReference type="InterPro" id="IPR000008">
    <property type="entry name" value="C2_dom"/>
</dbReference>
<evidence type="ECO:0000313" key="2">
    <source>
        <dbReference type="EMBL" id="KAJ4964624.1"/>
    </source>
</evidence>